<keyword evidence="4 11" id="KW-0274">FAD</keyword>
<dbReference type="PRINTS" id="PR00368">
    <property type="entry name" value="FADPNR"/>
</dbReference>
<reference evidence="18" key="1">
    <citation type="journal article" date="2008" name="J. Plant Physiol.">
        <title>Molecular cloning of glutathione reductase cDNAs and analysis of GR gene expression in cowpea and common bean leaves during recovery from moderate drought stress.</title>
        <authorList>
            <person name="Torres-Franklin M.L."/>
            <person name="Contour-Ansel D."/>
            <person name="Zuily-Fodil Y."/>
            <person name="Pham-Thi A.T."/>
        </authorList>
    </citation>
    <scope>NUCLEOTIDE SEQUENCE</scope>
</reference>
<dbReference type="AlphaFoldDB" id="A7XTY5"/>
<evidence type="ECO:0000256" key="12">
    <source>
        <dbReference type="PIRSR" id="PIRSR000350-4"/>
    </source>
</evidence>
<evidence type="ECO:0000256" key="14">
    <source>
        <dbReference type="RuleBase" id="RU365040"/>
    </source>
</evidence>
<keyword evidence="8 13" id="KW-0676">Redox-active center</keyword>
<keyword evidence="7" id="KW-1015">Disulfide bond</keyword>
<feature type="active site" description="Proton acceptor" evidence="10">
    <location>
        <position position="513"/>
    </location>
</feature>
<proteinExistence type="evidence at transcript level"/>
<dbReference type="GO" id="GO:0004362">
    <property type="term" value="F:glutathione-disulfide reductase (NADPH) activity"/>
    <property type="evidence" value="ECO:0007669"/>
    <property type="project" value="UniProtKB-EC"/>
</dbReference>
<dbReference type="PANTHER" id="PTHR42737">
    <property type="entry name" value="GLUTATHIONE REDUCTASE"/>
    <property type="match status" value="1"/>
</dbReference>
<dbReference type="InterPro" id="IPR001100">
    <property type="entry name" value="Pyr_nuc-diS_OxRdtase"/>
</dbReference>
<dbReference type="GO" id="GO:0050660">
    <property type="term" value="F:flavin adenine dinucleotide binding"/>
    <property type="evidence" value="ECO:0007669"/>
    <property type="project" value="InterPro"/>
</dbReference>
<feature type="domain" description="FAD/NAD(P)-binding" evidence="17">
    <location>
        <begin position="73"/>
        <end position="395"/>
    </location>
</feature>
<dbReference type="GO" id="GO:0050661">
    <property type="term" value="F:NADP binding"/>
    <property type="evidence" value="ECO:0007669"/>
    <property type="project" value="InterPro"/>
</dbReference>
<dbReference type="InterPro" id="IPR016156">
    <property type="entry name" value="FAD/NAD-linked_Rdtase_dimer_sf"/>
</dbReference>
<evidence type="ECO:0000256" key="6">
    <source>
        <dbReference type="ARBA" id="ARBA00023002"/>
    </source>
</evidence>
<evidence type="ECO:0000256" key="15">
    <source>
        <dbReference type="SAM" id="MobiDB-lite"/>
    </source>
</evidence>
<evidence type="ECO:0000256" key="1">
    <source>
        <dbReference type="ARBA" id="ARBA00007532"/>
    </source>
</evidence>
<evidence type="ECO:0000256" key="2">
    <source>
        <dbReference type="ARBA" id="ARBA00011738"/>
    </source>
</evidence>
<dbReference type="GO" id="GO:0006749">
    <property type="term" value="P:glutathione metabolic process"/>
    <property type="evidence" value="ECO:0007669"/>
    <property type="project" value="InterPro"/>
</dbReference>
<dbReference type="InterPro" id="IPR006324">
    <property type="entry name" value="GSHR"/>
</dbReference>
<dbReference type="GO" id="GO:0034599">
    <property type="term" value="P:cellular response to oxidative stress"/>
    <property type="evidence" value="ECO:0007669"/>
    <property type="project" value="TreeGrafter"/>
</dbReference>
<dbReference type="FunFam" id="3.50.50.60:FF:000051">
    <property type="entry name" value="Glutathione reductase"/>
    <property type="match status" value="1"/>
</dbReference>
<dbReference type="InterPro" id="IPR004099">
    <property type="entry name" value="Pyr_nucl-diS_OxRdtase_dimer"/>
</dbReference>
<comment type="subunit">
    <text evidence="2">Homodimer.</text>
</comment>
<dbReference type="PIRSF" id="PIRSF000350">
    <property type="entry name" value="Mercury_reductase_MerA"/>
    <property type="match status" value="1"/>
</dbReference>
<keyword evidence="3 13" id="KW-0285">Flavoprotein</keyword>
<feature type="disulfide bond" description="Redox-active" evidence="12">
    <location>
        <begin position="119"/>
        <end position="124"/>
    </location>
</feature>
<dbReference type="EC" id="1.8.1.7" evidence="14"/>
<dbReference type="NCBIfam" id="NF004776">
    <property type="entry name" value="PRK06116.1"/>
    <property type="match status" value="1"/>
</dbReference>
<feature type="region of interest" description="Disordered" evidence="15">
    <location>
        <begin position="526"/>
        <end position="550"/>
    </location>
</feature>
<dbReference type="GO" id="GO:0005739">
    <property type="term" value="C:mitochondrion"/>
    <property type="evidence" value="ECO:0007669"/>
    <property type="project" value="TreeGrafter"/>
</dbReference>
<keyword evidence="11" id="KW-0520">NAD</keyword>
<evidence type="ECO:0000256" key="13">
    <source>
        <dbReference type="RuleBase" id="RU003691"/>
    </source>
</evidence>
<feature type="binding site" evidence="11">
    <location>
        <begin position="251"/>
        <end position="258"/>
    </location>
    <ligand>
        <name>NAD(+)</name>
        <dbReference type="ChEBI" id="CHEBI:57540"/>
    </ligand>
</feature>
<keyword evidence="5 14" id="KW-0521">NADP</keyword>
<feature type="binding site" evidence="11">
    <location>
        <position position="192"/>
    </location>
    <ligand>
        <name>FAD</name>
        <dbReference type="ChEBI" id="CHEBI:57692"/>
    </ligand>
</feature>
<feature type="binding site" evidence="11">
    <location>
        <position position="380"/>
    </location>
    <ligand>
        <name>FAD</name>
        <dbReference type="ChEBI" id="CHEBI:57692"/>
    </ligand>
</feature>
<dbReference type="Gene3D" id="3.30.390.30">
    <property type="match status" value="1"/>
</dbReference>
<evidence type="ECO:0000256" key="3">
    <source>
        <dbReference type="ARBA" id="ARBA00022630"/>
    </source>
</evidence>
<dbReference type="InterPro" id="IPR012999">
    <property type="entry name" value="Pyr_OxRdtase_I_AS"/>
</dbReference>
<sequence length="550" mass="59045">MATSFPFSPSLSLNTLSRNTLFFTKTIPFSRSSFLPRSLSKSLISISTRRCTFTVRAQSQNGADAVAPHYDFDLFTIGAGSGGVRAARFAANNGASVAICELPFSTVSSETTGGVGGTCVIRGCVPKKLLVYASKFAHEFEESNGFGWRYGSEPKHDWSSLIANKNAELQRLTGIYKNILNNAGVKLIEGHGKIIDSHTVDVNGKQYSAKHILVAVGGRPFIPDIPGKEYAIDSDIALDLPSKPGKIAIVGGGYIALEFAGIFNGLQSEVHVFIRQKKVLRGFDEEIRDFITEQMSLRGIEFHNEESPQAITKSADGTFSLKTNKGTVDGFSHIMFATGRRPNTKNLGLETAGVKLAKDGAIEVDEYSQTSVPSIWAVGDVTNRINLTPVALMEGGALVKTLFQDNPTKPDYRAVPSAVFSQPPIGQVGLTEEQAVQQYGDIDIFTANFRPLKATLSGLPDRAFMKLLVSAKTNQVVGLHMCGEGAPEIIQGFAIAIKAGLTKAEFDATVGIHPSAAEEFVTMRTPTRKIRKSQSSEGKSGSDVKAAAGV</sequence>
<comment type="function">
    <text evidence="14">Catalyzes the reduction of glutathione disulfide (GSSG) to reduced glutathione (GSH).</text>
</comment>
<dbReference type="GO" id="GO:0045454">
    <property type="term" value="P:cell redox homeostasis"/>
    <property type="evidence" value="ECO:0007669"/>
    <property type="project" value="InterPro"/>
</dbReference>
<evidence type="ECO:0000256" key="9">
    <source>
        <dbReference type="ARBA" id="ARBA00049142"/>
    </source>
</evidence>
<evidence type="ECO:0000256" key="4">
    <source>
        <dbReference type="ARBA" id="ARBA00022827"/>
    </source>
</evidence>
<keyword evidence="11" id="KW-0547">Nucleotide-binding</keyword>
<comment type="similarity">
    <text evidence="1 13">Belongs to the class-I pyridine nucleotide-disulfide oxidoreductase family.</text>
</comment>
<evidence type="ECO:0000256" key="7">
    <source>
        <dbReference type="ARBA" id="ARBA00023157"/>
    </source>
</evidence>
<evidence type="ECO:0000256" key="11">
    <source>
        <dbReference type="PIRSR" id="PIRSR000350-3"/>
    </source>
</evidence>
<dbReference type="SUPFAM" id="SSF51905">
    <property type="entry name" value="FAD/NAD(P)-binding domain"/>
    <property type="match status" value="1"/>
</dbReference>
<evidence type="ECO:0000259" key="16">
    <source>
        <dbReference type="Pfam" id="PF02852"/>
    </source>
</evidence>
<dbReference type="Pfam" id="PF02852">
    <property type="entry name" value="Pyr_redox_dim"/>
    <property type="match status" value="1"/>
</dbReference>
<comment type="cofactor">
    <cofactor evidence="11">
        <name>FAD</name>
        <dbReference type="ChEBI" id="CHEBI:57692"/>
    </cofactor>
    <text evidence="11">Binds 1 FAD per subunit.</text>
</comment>
<dbReference type="Gene3D" id="3.50.50.60">
    <property type="entry name" value="FAD/NAD(P)-binding domain"/>
    <property type="match status" value="2"/>
</dbReference>
<dbReference type="PRINTS" id="PR00411">
    <property type="entry name" value="PNDRDTASEI"/>
</dbReference>
<comment type="catalytic activity">
    <reaction evidence="9 14">
        <text>2 glutathione + NADP(+) = glutathione disulfide + NADPH + H(+)</text>
        <dbReference type="Rhea" id="RHEA:11740"/>
        <dbReference type="ChEBI" id="CHEBI:15378"/>
        <dbReference type="ChEBI" id="CHEBI:57783"/>
        <dbReference type="ChEBI" id="CHEBI:57925"/>
        <dbReference type="ChEBI" id="CHEBI:58297"/>
        <dbReference type="ChEBI" id="CHEBI:58349"/>
        <dbReference type="EC" id="1.8.1.7"/>
    </reaction>
</comment>
<evidence type="ECO:0000256" key="10">
    <source>
        <dbReference type="PIRSR" id="PIRSR000350-2"/>
    </source>
</evidence>
<evidence type="ECO:0000256" key="5">
    <source>
        <dbReference type="ARBA" id="ARBA00022857"/>
    </source>
</evidence>
<dbReference type="Pfam" id="PF07992">
    <property type="entry name" value="Pyr_redox_2"/>
    <property type="match status" value="1"/>
</dbReference>
<evidence type="ECO:0000259" key="17">
    <source>
        <dbReference type="Pfam" id="PF07992"/>
    </source>
</evidence>
<evidence type="ECO:0000313" key="18">
    <source>
        <dbReference type="EMBL" id="ABF29525.1"/>
    </source>
</evidence>
<dbReference type="FunFam" id="3.30.390.30:FF:000008">
    <property type="entry name" value="Glutathione reductase"/>
    <property type="match status" value="1"/>
</dbReference>
<dbReference type="InterPro" id="IPR023753">
    <property type="entry name" value="FAD/NAD-binding_dom"/>
</dbReference>
<dbReference type="PANTHER" id="PTHR42737:SF9">
    <property type="entry name" value="GLUTATHIONE REDUCTASE"/>
    <property type="match status" value="1"/>
</dbReference>
<dbReference type="EMBL" id="DQ459505">
    <property type="protein sequence ID" value="ABF29525.1"/>
    <property type="molecule type" value="mRNA"/>
</dbReference>
<feature type="binding site" evidence="11">
    <location>
        <position position="339"/>
    </location>
    <ligand>
        <name>NAD(+)</name>
        <dbReference type="ChEBI" id="CHEBI:57540"/>
    </ligand>
</feature>
<keyword evidence="6 13" id="KW-0560">Oxidoreductase</keyword>
<name>A7XTY5_PHAVU</name>
<accession>A7XTY5</accession>
<organism evidence="18">
    <name type="scientific">Phaseolus vulgaris</name>
    <name type="common">Kidney bean</name>
    <name type="synonym">French bean</name>
    <dbReference type="NCBI Taxonomy" id="3885"/>
    <lineage>
        <taxon>Eukaryota</taxon>
        <taxon>Viridiplantae</taxon>
        <taxon>Streptophyta</taxon>
        <taxon>Embryophyta</taxon>
        <taxon>Tracheophyta</taxon>
        <taxon>Spermatophyta</taxon>
        <taxon>Magnoliopsida</taxon>
        <taxon>eudicotyledons</taxon>
        <taxon>Gunneridae</taxon>
        <taxon>Pentapetalae</taxon>
        <taxon>rosids</taxon>
        <taxon>fabids</taxon>
        <taxon>Fabales</taxon>
        <taxon>Fabaceae</taxon>
        <taxon>Papilionoideae</taxon>
        <taxon>50 kb inversion clade</taxon>
        <taxon>NPAAA clade</taxon>
        <taxon>indigoferoid/millettioid clade</taxon>
        <taxon>Phaseoleae</taxon>
        <taxon>Phaseolus</taxon>
    </lineage>
</organism>
<dbReference type="NCBIfam" id="TIGR01424">
    <property type="entry name" value="gluta_reduc_2"/>
    <property type="match status" value="1"/>
</dbReference>
<dbReference type="InterPro" id="IPR036188">
    <property type="entry name" value="FAD/NAD-bd_sf"/>
</dbReference>
<dbReference type="InterPro" id="IPR046952">
    <property type="entry name" value="GSHR/TRXR-like"/>
</dbReference>
<feature type="domain" description="Pyridine nucleotide-disulphide oxidoreductase dimerisation" evidence="16">
    <location>
        <begin position="415"/>
        <end position="523"/>
    </location>
</feature>
<feature type="binding site" evidence="11">
    <location>
        <position position="128"/>
    </location>
    <ligand>
        <name>FAD</name>
        <dbReference type="ChEBI" id="CHEBI:57692"/>
    </ligand>
</feature>
<protein>
    <recommendedName>
        <fullName evidence="14">Glutathione reductase</fullName>
        <shortName evidence="14">GRase</shortName>
        <ecNumber evidence="14">1.8.1.7</ecNumber>
    </recommendedName>
</protein>
<evidence type="ECO:0000256" key="8">
    <source>
        <dbReference type="ARBA" id="ARBA00023284"/>
    </source>
</evidence>
<gene>
    <name evidence="18" type="primary">dtGR</name>
</gene>
<dbReference type="SUPFAM" id="SSF55424">
    <property type="entry name" value="FAD/NAD-linked reductases, dimerisation (C-terminal) domain"/>
    <property type="match status" value="1"/>
</dbReference>
<dbReference type="GO" id="GO:0005829">
    <property type="term" value="C:cytosol"/>
    <property type="evidence" value="ECO:0007669"/>
    <property type="project" value="TreeGrafter"/>
</dbReference>
<dbReference type="PROSITE" id="PS00076">
    <property type="entry name" value="PYRIDINE_REDOX_1"/>
    <property type="match status" value="1"/>
</dbReference>